<organism evidence="1 2">
    <name type="scientific">Phytophthora megakarya</name>
    <dbReference type="NCBI Taxonomy" id="4795"/>
    <lineage>
        <taxon>Eukaryota</taxon>
        <taxon>Sar</taxon>
        <taxon>Stramenopiles</taxon>
        <taxon>Oomycota</taxon>
        <taxon>Peronosporomycetes</taxon>
        <taxon>Peronosporales</taxon>
        <taxon>Peronosporaceae</taxon>
        <taxon>Phytophthora</taxon>
    </lineage>
</organism>
<dbReference type="AlphaFoldDB" id="A0A225VFA3"/>
<dbReference type="PANTHER" id="PTHR33064">
    <property type="entry name" value="POL PROTEIN"/>
    <property type="match status" value="1"/>
</dbReference>
<gene>
    <name evidence="1" type="ORF">PHMEG_00024413</name>
</gene>
<sequence>MTGVISKQELVVVAIENQTRYATHVHHSYKTLRNGKDMQHAETMRAVASQYNVWADKIGFGPPTAVAPLHVILQDGAAPFRYKQRKYPPLYSQFLRETVQQLLDRGIIRRNNSSRWASAAVPVRKLGTVYKLRLTVDYRPVNALTVSIARTMVYSIGVAEGIVFSTPN</sequence>
<dbReference type="EMBL" id="NBNE01005326">
    <property type="protein sequence ID" value="OWZ03794.1"/>
    <property type="molecule type" value="Genomic_DNA"/>
</dbReference>
<accession>A0A225VFA3</accession>
<proteinExistence type="predicted"/>
<evidence type="ECO:0008006" key="3">
    <source>
        <dbReference type="Google" id="ProtNLM"/>
    </source>
</evidence>
<dbReference type="OrthoDB" id="121905at2759"/>
<dbReference type="SUPFAM" id="SSF56672">
    <property type="entry name" value="DNA/RNA polymerases"/>
    <property type="match status" value="1"/>
</dbReference>
<dbReference type="InterPro" id="IPR051320">
    <property type="entry name" value="Viral_Replic_Matur_Polypro"/>
</dbReference>
<dbReference type="InterPro" id="IPR043502">
    <property type="entry name" value="DNA/RNA_pol_sf"/>
</dbReference>
<dbReference type="Proteomes" id="UP000198211">
    <property type="component" value="Unassembled WGS sequence"/>
</dbReference>
<comment type="caution">
    <text evidence="1">The sequence shown here is derived from an EMBL/GenBank/DDBJ whole genome shotgun (WGS) entry which is preliminary data.</text>
</comment>
<dbReference type="Gene3D" id="3.10.10.10">
    <property type="entry name" value="HIV Type 1 Reverse Transcriptase, subunit A, domain 1"/>
    <property type="match status" value="1"/>
</dbReference>
<evidence type="ECO:0000313" key="1">
    <source>
        <dbReference type="EMBL" id="OWZ03794.1"/>
    </source>
</evidence>
<reference evidence="2" key="1">
    <citation type="submission" date="2017-03" db="EMBL/GenBank/DDBJ databases">
        <title>Phytopthora megakarya and P. palmivora, two closely related causual agents of cacao black pod achieved similar genome size and gene model numbers by different mechanisms.</title>
        <authorList>
            <person name="Ali S."/>
            <person name="Shao J."/>
            <person name="Larry D.J."/>
            <person name="Kronmiller B."/>
            <person name="Shen D."/>
            <person name="Strem M.D."/>
            <person name="Melnick R.L."/>
            <person name="Guiltinan M.J."/>
            <person name="Tyler B.M."/>
            <person name="Meinhardt L.W."/>
            <person name="Bailey B.A."/>
        </authorList>
    </citation>
    <scope>NUCLEOTIDE SEQUENCE [LARGE SCALE GENOMIC DNA]</scope>
    <source>
        <strain evidence="2">zdho120</strain>
    </source>
</reference>
<name>A0A225VFA3_9STRA</name>
<evidence type="ECO:0000313" key="2">
    <source>
        <dbReference type="Proteomes" id="UP000198211"/>
    </source>
</evidence>
<dbReference type="PANTHER" id="PTHR33064:SF37">
    <property type="entry name" value="RIBONUCLEASE H"/>
    <property type="match status" value="1"/>
</dbReference>
<keyword evidence="2" id="KW-1185">Reference proteome</keyword>
<protein>
    <recommendedName>
        <fullName evidence="3">Reverse transcriptase</fullName>
    </recommendedName>
</protein>